<evidence type="ECO:0000313" key="1">
    <source>
        <dbReference type="WBParaSite" id="BPAG_0000326001-mRNA-1"/>
    </source>
</evidence>
<sequence>MAMMKTIANKNDTVEFSSKLCSVINSEKTCTIKSFHSENIRHLSLCYMKISYRGNCVLNAKGQLKTVILLCLIRGIGRWLLTTTEGITEGRKGRNKSIVCSCAALGSLTIDQGL</sequence>
<dbReference type="WBParaSite" id="BPAG_0000326001-mRNA-1">
    <property type="protein sequence ID" value="BPAG_0000326001-mRNA-1"/>
    <property type="gene ID" value="BPAG_0000326001"/>
</dbReference>
<protein>
    <submittedName>
        <fullName evidence="1">Ovule protein</fullName>
    </submittedName>
</protein>
<name>A0A0N4T4X9_BRUPA</name>
<organism evidence="1">
    <name type="scientific">Brugia pahangi</name>
    <name type="common">Filarial nematode worm</name>
    <dbReference type="NCBI Taxonomy" id="6280"/>
    <lineage>
        <taxon>Eukaryota</taxon>
        <taxon>Metazoa</taxon>
        <taxon>Ecdysozoa</taxon>
        <taxon>Nematoda</taxon>
        <taxon>Chromadorea</taxon>
        <taxon>Rhabditida</taxon>
        <taxon>Spirurina</taxon>
        <taxon>Spiruromorpha</taxon>
        <taxon>Filarioidea</taxon>
        <taxon>Onchocercidae</taxon>
        <taxon>Brugia</taxon>
    </lineage>
</organism>
<reference evidence="1" key="1">
    <citation type="submission" date="2017-02" db="UniProtKB">
        <authorList>
            <consortium name="WormBaseParasite"/>
        </authorList>
    </citation>
    <scope>IDENTIFICATION</scope>
</reference>
<accession>A0A0N4T4X9</accession>
<dbReference type="AlphaFoldDB" id="A0A0N4T4X9"/>
<proteinExistence type="predicted"/>